<dbReference type="InterPro" id="IPR005720">
    <property type="entry name" value="Dihydroorotate_DH_cat"/>
</dbReference>
<sequence>MEGGDAAEKIRLGTTAVQVYSGLIYKGPALVKECLKALAR</sequence>
<name>A0A379B0U3_NEIGO</name>
<reference evidence="3" key="1">
    <citation type="submission" date="2018-06" db="EMBL/GenBank/DDBJ databases">
        <authorList>
            <consortium name="Pathogen Informatics"/>
            <person name="Doyle S."/>
        </authorList>
    </citation>
    <scope>NUCLEOTIDE SEQUENCE [LARGE SCALE GENOMIC DNA]</scope>
    <source>
        <strain evidence="3">NCTC11421</strain>
    </source>
</reference>
<evidence type="ECO:0000259" key="2">
    <source>
        <dbReference type="Pfam" id="PF01180"/>
    </source>
</evidence>
<dbReference type="EMBL" id="UGRI01000002">
    <property type="protein sequence ID" value="SUB32243.1"/>
    <property type="molecule type" value="Genomic_DNA"/>
</dbReference>
<dbReference type="Gene3D" id="3.20.20.70">
    <property type="entry name" value="Aldolase class I"/>
    <property type="match status" value="1"/>
</dbReference>
<dbReference type="GO" id="GO:0005737">
    <property type="term" value="C:cytoplasm"/>
    <property type="evidence" value="ECO:0007669"/>
    <property type="project" value="InterPro"/>
</dbReference>
<gene>
    <name evidence="3" type="ORF">NCTC11421_03678</name>
</gene>
<protein>
    <submittedName>
        <fullName evidence="3">Dihydroorotate dehydrogenase 2</fullName>
    </submittedName>
</protein>
<proteinExistence type="predicted"/>
<evidence type="ECO:0000313" key="3">
    <source>
        <dbReference type="EMBL" id="SUB32243.1"/>
    </source>
</evidence>
<dbReference type="GO" id="GO:0016627">
    <property type="term" value="F:oxidoreductase activity, acting on the CH-CH group of donors"/>
    <property type="evidence" value="ECO:0007669"/>
    <property type="project" value="InterPro"/>
</dbReference>
<dbReference type="AlphaFoldDB" id="A0A379B0U3"/>
<organism evidence="3">
    <name type="scientific">Neisseria gonorrhoeae</name>
    <dbReference type="NCBI Taxonomy" id="485"/>
    <lineage>
        <taxon>Bacteria</taxon>
        <taxon>Pseudomonadati</taxon>
        <taxon>Pseudomonadota</taxon>
        <taxon>Betaproteobacteria</taxon>
        <taxon>Neisseriales</taxon>
        <taxon>Neisseriaceae</taxon>
        <taxon>Neisseria</taxon>
    </lineage>
</organism>
<dbReference type="InterPro" id="IPR013785">
    <property type="entry name" value="Aldolase_TIM"/>
</dbReference>
<accession>A0A379B0U3</accession>
<feature type="domain" description="Dihydroorotate dehydrogenase catalytic" evidence="2">
    <location>
        <begin position="3"/>
        <end position="39"/>
    </location>
</feature>
<evidence type="ECO:0000256" key="1">
    <source>
        <dbReference type="ARBA" id="ARBA00023002"/>
    </source>
</evidence>
<dbReference type="SUPFAM" id="SSF51395">
    <property type="entry name" value="FMN-linked oxidoreductases"/>
    <property type="match status" value="1"/>
</dbReference>
<dbReference type="Pfam" id="PF01180">
    <property type="entry name" value="DHO_dh"/>
    <property type="match status" value="1"/>
</dbReference>
<keyword evidence="1" id="KW-0560">Oxidoreductase</keyword>